<evidence type="ECO:0000313" key="2">
    <source>
        <dbReference type="Proteomes" id="UP001413721"/>
    </source>
</evidence>
<accession>A0ABU9YNC9</accession>
<name>A0ABU9YNC9_9PROT</name>
<organism evidence="1 2">
    <name type="scientific">Tistrella arctica</name>
    <dbReference type="NCBI Taxonomy" id="3133430"/>
    <lineage>
        <taxon>Bacteria</taxon>
        <taxon>Pseudomonadati</taxon>
        <taxon>Pseudomonadota</taxon>
        <taxon>Alphaproteobacteria</taxon>
        <taxon>Geminicoccales</taxon>
        <taxon>Geminicoccaceae</taxon>
        <taxon>Tistrella</taxon>
    </lineage>
</organism>
<reference evidence="1 2" key="1">
    <citation type="submission" date="2024-03" db="EMBL/GenBank/DDBJ databases">
        <title>High-quality draft genome sequencing of Tistrella sp. BH-R2-4.</title>
        <authorList>
            <person name="Dong C."/>
        </authorList>
    </citation>
    <scope>NUCLEOTIDE SEQUENCE [LARGE SCALE GENOMIC DNA]</scope>
    <source>
        <strain evidence="1 2">BH-R2-4</strain>
    </source>
</reference>
<evidence type="ECO:0000313" key="1">
    <source>
        <dbReference type="EMBL" id="MEN2990311.1"/>
    </source>
</evidence>
<proteinExistence type="predicted"/>
<dbReference type="Proteomes" id="UP001413721">
    <property type="component" value="Unassembled WGS sequence"/>
</dbReference>
<protein>
    <submittedName>
        <fullName evidence="1">Uncharacterized protein</fullName>
    </submittedName>
</protein>
<sequence length="45" mass="5067">MQVFGQTLDDIIASIGALDVEWMDELAALAIARLPAFFWACRKIR</sequence>
<dbReference type="EMBL" id="JBBKTW010000007">
    <property type="protein sequence ID" value="MEN2990311.1"/>
    <property type="molecule type" value="Genomic_DNA"/>
</dbReference>
<gene>
    <name evidence="1" type="ORF">WG926_18510</name>
</gene>
<keyword evidence="2" id="KW-1185">Reference proteome</keyword>
<dbReference type="RefSeq" id="WP_345937995.1">
    <property type="nucleotide sequence ID" value="NZ_JBBKTW010000007.1"/>
</dbReference>
<comment type="caution">
    <text evidence="1">The sequence shown here is derived from an EMBL/GenBank/DDBJ whole genome shotgun (WGS) entry which is preliminary data.</text>
</comment>